<dbReference type="AlphaFoldDB" id="A0A1G2UZ85"/>
<feature type="region of interest" description="Disordered" evidence="1">
    <location>
        <begin position="58"/>
        <end position="83"/>
    </location>
</feature>
<accession>A0A1G2UZ85</accession>
<evidence type="ECO:0000313" key="4">
    <source>
        <dbReference type="Proteomes" id="UP000177697"/>
    </source>
</evidence>
<feature type="domain" description="Excalibur calcium-binding" evidence="2">
    <location>
        <begin position="40"/>
        <end position="80"/>
    </location>
</feature>
<dbReference type="Pfam" id="PF05901">
    <property type="entry name" value="Excalibur"/>
    <property type="match status" value="1"/>
</dbReference>
<dbReference type="Proteomes" id="UP000177697">
    <property type="component" value="Unassembled WGS sequence"/>
</dbReference>
<evidence type="ECO:0000313" key="3">
    <source>
        <dbReference type="EMBL" id="OHB14672.1"/>
    </source>
</evidence>
<gene>
    <name evidence="3" type="ORF">A2431_00485</name>
</gene>
<dbReference type="EMBL" id="MHWW01000017">
    <property type="protein sequence ID" value="OHB14672.1"/>
    <property type="molecule type" value="Genomic_DNA"/>
</dbReference>
<dbReference type="InterPro" id="IPR008613">
    <property type="entry name" value="Excalibur_Ca-bd_domain"/>
</dbReference>
<comment type="caution">
    <text evidence="3">The sequence shown here is derived from an EMBL/GenBank/DDBJ whole genome shotgun (WGS) entry which is preliminary data.</text>
</comment>
<name>A0A1G2UZ85_9BACT</name>
<protein>
    <recommendedName>
        <fullName evidence="2">Excalibur calcium-binding domain-containing protein</fullName>
    </recommendedName>
</protein>
<organism evidence="3 4">
    <name type="scientific">Candidatus Zambryskibacteria bacterium RIFOXYC1_FULL_39_10</name>
    <dbReference type="NCBI Taxonomy" id="1802779"/>
    <lineage>
        <taxon>Bacteria</taxon>
        <taxon>Candidatus Zambryskiibacteriota</taxon>
    </lineage>
</organism>
<reference evidence="3 4" key="1">
    <citation type="journal article" date="2016" name="Nat. Commun.">
        <title>Thousands of microbial genomes shed light on interconnected biogeochemical processes in an aquifer system.</title>
        <authorList>
            <person name="Anantharaman K."/>
            <person name="Brown C.T."/>
            <person name="Hug L.A."/>
            <person name="Sharon I."/>
            <person name="Castelle C.J."/>
            <person name="Probst A.J."/>
            <person name="Thomas B.C."/>
            <person name="Singh A."/>
            <person name="Wilkins M.J."/>
            <person name="Karaoz U."/>
            <person name="Brodie E.L."/>
            <person name="Williams K.H."/>
            <person name="Hubbard S.S."/>
            <person name="Banfield J.F."/>
        </authorList>
    </citation>
    <scope>NUCLEOTIDE SEQUENCE [LARGE SCALE GENOMIC DNA]</scope>
</reference>
<proteinExistence type="predicted"/>
<evidence type="ECO:0000259" key="2">
    <source>
        <dbReference type="SMART" id="SM00894"/>
    </source>
</evidence>
<dbReference type="SMART" id="SM00894">
    <property type="entry name" value="Excalibur"/>
    <property type="match status" value="1"/>
</dbReference>
<evidence type="ECO:0000256" key="1">
    <source>
        <dbReference type="SAM" id="MobiDB-lite"/>
    </source>
</evidence>
<feature type="compositionally biased region" description="Basic and acidic residues" evidence="1">
    <location>
        <begin position="68"/>
        <end position="83"/>
    </location>
</feature>
<sequence length="83" mass="8894">MSTNSKKILAGGIIAGALLTGGYMVSKDDTSTNRITTIKGDKDCADFKTQREAQLFFEADGGPTNDPHNLDRDKDGVVCESLK</sequence>